<dbReference type="EnsemblBacteria" id="ABF40521">
    <property type="protein sequence ID" value="ABF40521"/>
    <property type="gene ID" value="Acid345_1519"/>
</dbReference>
<dbReference type="GO" id="GO:0016020">
    <property type="term" value="C:membrane"/>
    <property type="evidence" value="ECO:0007669"/>
    <property type="project" value="UniProtKB-SubCell"/>
</dbReference>
<comment type="subcellular location">
    <subcellularLocation>
        <location evidence="1">Membrane</location>
        <topology evidence="1">Single-pass membrane protein</topology>
    </subcellularLocation>
</comment>
<organism evidence="6 7">
    <name type="scientific">Koribacter versatilis (strain Ellin345)</name>
    <dbReference type="NCBI Taxonomy" id="204669"/>
    <lineage>
        <taxon>Bacteria</taxon>
        <taxon>Pseudomonadati</taxon>
        <taxon>Acidobacteriota</taxon>
        <taxon>Terriglobia</taxon>
        <taxon>Terriglobales</taxon>
        <taxon>Candidatus Korobacteraceae</taxon>
        <taxon>Candidatus Korobacter</taxon>
    </lineage>
</organism>
<evidence type="ECO:0000256" key="2">
    <source>
        <dbReference type="ARBA" id="ARBA00008854"/>
    </source>
</evidence>
<keyword evidence="4" id="KW-1133">Transmembrane helix</keyword>
<dbReference type="STRING" id="204669.Acid345_1519"/>
<sequence>MKALIVLVVIGLIVLSCFGMYISTKNTLVQKNEAVKSQWAQVDVVLQRRADLIPNLVETVKGIAQQEQAVFGDIAAARSRLLSAGTPQEKIAANQQLDGALGRLLVVVENYPQLRSSENFLRLQDELAGTENRISVERKRYNDSLQDYNTYIGQFPASLFAGWAGFKRNDAYFQASEGAKQTPKVQFNLNDKPASQAAPAH</sequence>
<dbReference type="SUPFAM" id="SSF140478">
    <property type="entry name" value="LemA-like"/>
    <property type="match status" value="1"/>
</dbReference>
<comment type="similarity">
    <text evidence="2">Belongs to the LemA family.</text>
</comment>
<dbReference type="KEGG" id="aba:Acid345_1519"/>
<dbReference type="AlphaFoldDB" id="Q1IRH9"/>
<reference evidence="6 7" key="1">
    <citation type="journal article" date="2009" name="Appl. Environ. Microbiol.">
        <title>Three genomes from the phylum Acidobacteria provide insight into the lifestyles of these microorganisms in soils.</title>
        <authorList>
            <person name="Ward N.L."/>
            <person name="Challacombe J.F."/>
            <person name="Janssen P.H."/>
            <person name="Henrissat B."/>
            <person name="Coutinho P.M."/>
            <person name="Wu M."/>
            <person name="Xie G."/>
            <person name="Haft D.H."/>
            <person name="Sait M."/>
            <person name="Badger J."/>
            <person name="Barabote R.D."/>
            <person name="Bradley B."/>
            <person name="Brettin T.S."/>
            <person name="Brinkac L.M."/>
            <person name="Bruce D."/>
            <person name="Creasy T."/>
            <person name="Daugherty S.C."/>
            <person name="Davidsen T.M."/>
            <person name="DeBoy R.T."/>
            <person name="Detter J.C."/>
            <person name="Dodson R.J."/>
            <person name="Durkin A.S."/>
            <person name="Ganapathy A."/>
            <person name="Gwinn-Giglio M."/>
            <person name="Han C.S."/>
            <person name="Khouri H."/>
            <person name="Kiss H."/>
            <person name="Kothari S.P."/>
            <person name="Madupu R."/>
            <person name="Nelson K.E."/>
            <person name="Nelson W.C."/>
            <person name="Paulsen I."/>
            <person name="Penn K."/>
            <person name="Ren Q."/>
            <person name="Rosovitz M.J."/>
            <person name="Selengut J.D."/>
            <person name="Shrivastava S."/>
            <person name="Sullivan S.A."/>
            <person name="Tapia R."/>
            <person name="Thompson L.S."/>
            <person name="Watkins K.L."/>
            <person name="Yang Q."/>
            <person name="Yu C."/>
            <person name="Zafar N."/>
            <person name="Zhou L."/>
            <person name="Kuske C.R."/>
        </authorList>
    </citation>
    <scope>NUCLEOTIDE SEQUENCE [LARGE SCALE GENOMIC DNA]</scope>
    <source>
        <strain evidence="6 7">Ellin345</strain>
    </source>
</reference>
<dbReference type="Proteomes" id="UP000002432">
    <property type="component" value="Chromosome"/>
</dbReference>
<gene>
    <name evidence="6" type="ordered locus">Acid345_1519</name>
</gene>
<dbReference type="EMBL" id="CP000360">
    <property type="protein sequence ID" value="ABF40521.1"/>
    <property type="molecule type" value="Genomic_DNA"/>
</dbReference>
<dbReference type="PANTHER" id="PTHR34478">
    <property type="entry name" value="PROTEIN LEMA"/>
    <property type="match status" value="1"/>
</dbReference>
<evidence type="ECO:0000313" key="6">
    <source>
        <dbReference type="EMBL" id="ABF40521.1"/>
    </source>
</evidence>
<dbReference type="InterPro" id="IPR007156">
    <property type="entry name" value="MamQ_LemA"/>
</dbReference>
<protein>
    <submittedName>
        <fullName evidence="6">LemA</fullName>
    </submittedName>
</protein>
<evidence type="ECO:0000256" key="4">
    <source>
        <dbReference type="ARBA" id="ARBA00022989"/>
    </source>
</evidence>
<keyword evidence="3" id="KW-0812">Transmembrane</keyword>
<evidence type="ECO:0000313" key="7">
    <source>
        <dbReference type="Proteomes" id="UP000002432"/>
    </source>
</evidence>
<dbReference type="HOGENOM" id="CLU_056714_0_1_0"/>
<dbReference type="Pfam" id="PF04011">
    <property type="entry name" value="LemA"/>
    <property type="match status" value="1"/>
</dbReference>
<evidence type="ECO:0000256" key="3">
    <source>
        <dbReference type="ARBA" id="ARBA00022692"/>
    </source>
</evidence>
<evidence type="ECO:0000256" key="1">
    <source>
        <dbReference type="ARBA" id="ARBA00004167"/>
    </source>
</evidence>
<dbReference type="PANTHER" id="PTHR34478:SF2">
    <property type="entry name" value="MEMBRANE PROTEIN"/>
    <property type="match status" value="1"/>
</dbReference>
<keyword evidence="7" id="KW-1185">Reference proteome</keyword>
<dbReference type="RefSeq" id="WP_011522323.1">
    <property type="nucleotide sequence ID" value="NC_008009.1"/>
</dbReference>
<accession>Q1IRH9</accession>
<dbReference type="OrthoDB" id="9804152at2"/>
<evidence type="ECO:0000256" key="5">
    <source>
        <dbReference type="ARBA" id="ARBA00023136"/>
    </source>
</evidence>
<name>Q1IRH9_KORVE</name>
<dbReference type="PROSITE" id="PS51257">
    <property type="entry name" value="PROKAR_LIPOPROTEIN"/>
    <property type="match status" value="1"/>
</dbReference>
<dbReference type="Gene3D" id="1.20.1440.20">
    <property type="entry name" value="LemA-like domain"/>
    <property type="match status" value="1"/>
</dbReference>
<dbReference type="eggNOG" id="COG1704">
    <property type="taxonomic scope" value="Bacteria"/>
</dbReference>
<dbReference type="InterPro" id="IPR023353">
    <property type="entry name" value="LemA-like_dom_sf"/>
</dbReference>
<keyword evidence="5" id="KW-0472">Membrane</keyword>
<proteinExistence type="inferred from homology"/>